<dbReference type="InterPro" id="IPR000159">
    <property type="entry name" value="RA_dom"/>
</dbReference>
<dbReference type="GO" id="GO:0005085">
    <property type="term" value="F:guanyl-nucleotide exchange factor activity"/>
    <property type="evidence" value="ECO:0007669"/>
    <property type="project" value="InterPro"/>
</dbReference>
<dbReference type="PANTHER" id="PTHR23101">
    <property type="entry name" value="RAB GDP/GTP EXCHANGE FACTOR"/>
    <property type="match status" value="1"/>
</dbReference>
<feature type="domain" description="VPS9" evidence="3">
    <location>
        <begin position="395"/>
        <end position="554"/>
    </location>
</feature>
<dbReference type="PANTHER" id="PTHR23101:SF104">
    <property type="entry name" value="PROTEIN SPRINT"/>
    <property type="match status" value="1"/>
</dbReference>
<evidence type="ECO:0000259" key="3">
    <source>
        <dbReference type="PROSITE" id="PS51205"/>
    </source>
</evidence>
<dbReference type="SUPFAM" id="SSF109993">
    <property type="entry name" value="VPS9 domain"/>
    <property type="match status" value="1"/>
</dbReference>
<dbReference type="GO" id="GO:0007165">
    <property type="term" value="P:signal transduction"/>
    <property type="evidence" value="ECO:0007669"/>
    <property type="project" value="InterPro"/>
</dbReference>
<dbReference type="GO" id="GO:0016192">
    <property type="term" value="P:vesicle-mediated transport"/>
    <property type="evidence" value="ECO:0007669"/>
    <property type="project" value="InterPro"/>
</dbReference>
<protein>
    <submittedName>
        <fullName evidence="5">Uncharacterized protein</fullName>
    </submittedName>
</protein>
<evidence type="ECO:0000259" key="2">
    <source>
        <dbReference type="PROSITE" id="PS50200"/>
    </source>
</evidence>
<dbReference type="Pfam" id="PF23268">
    <property type="entry name" value="RIN1"/>
    <property type="match status" value="1"/>
</dbReference>
<evidence type="ECO:0000313" key="4">
    <source>
        <dbReference type="Proteomes" id="UP000887540"/>
    </source>
</evidence>
<name>A0A914EFB5_9BILA</name>
<proteinExistence type="predicted"/>
<dbReference type="Gene3D" id="1.20.1050.80">
    <property type="entry name" value="VPS9 domain"/>
    <property type="match status" value="1"/>
</dbReference>
<dbReference type="InterPro" id="IPR003123">
    <property type="entry name" value="VPS9"/>
</dbReference>
<evidence type="ECO:0000313" key="5">
    <source>
        <dbReference type="WBParaSite" id="ACRNAN_scaffold7858.g9616.t1"/>
    </source>
</evidence>
<dbReference type="CDD" id="cd01776">
    <property type="entry name" value="RA_Rin"/>
    <property type="match status" value="1"/>
</dbReference>
<organism evidence="4 5">
    <name type="scientific">Acrobeloides nanus</name>
    <dbReference type="NCBI Taxonomy" id="290746"/>
    <lineage>
        <taxon>Eukaryota</taxon>
        <taxon>Metazoa</taxon>
        <taxon>Ecdysozoa</taxon>
        <taxon>Nematoda</taxon>
        <taxon>Chromadorea</taxon>
        <taxon>Rhabditida</taxon>
        <taxon>Tylenchina</taxon>
        <taxon>Cephalobomorpha</taxon>
        <taxon>Cephaloboidea</taxon>
        <taxon>Cephalobidae</taxon>
        <taxon>Acrobeloides</taxon>
    </lineage>
</organism>
<feature type="region of interest" description="Disordered" evidence="1">
    <location>
        <begin position="181"/>
        <end position="212"/>
    </location>
</feature>
<dbReference type="Pfam" id="PF02204">
    <property type="entry name" value="VPS9"/>
    <property type="match status" value="1"/>
</dbReference>
<keyword evidence="4" id="KW-1185">Reference proteome</keyword>
<feature type="region of interest" description="Disordered" evidence="1">
    <location>
        <begin position="1"/>
        <end position="40"/>
    </location>
</feature>
<dbReference type="Proteomes" id="UP000887540">
    <property type="component" value="Unplaced"/>
</dbReference>
<dbReference type="GO" id="GO:0005829">
    <property type="term" value="C:cytosol"/>
    <property type="evidence" value="ECO:0007669"/>
    <property type="project" value="TreeGrafter"/>
</dbReference>
<dbReference type="GO" id="GO:0031267">
    <property type="term" value="F:small GTPase binding"/>
    <property type="evidence" value="ECO:0007669"/>
    <property type="project" value="TreeGrafter"/>
</dbReference>
<dbReference type="PROSITE" id="PS51205">
    <property type="entry name" value="VPS9"/>
    <property type="match status" value="1"/>
</dbReference>
<dbReference type="WBParaSite" id="ACRNAN_scaffold7858.g9616.t1">
    <property type="protein sequence ID" value="ACRNAN_scaffold7858.g9616.t1"/>
    <property type="gene ID" value="ACRNAN_scaffold7858.g9616"/>
</dbReference>
<feature type="region of interest" description="Disordered" evidence="1">
    <location>
        <begin position="148"/>
        <end position="168"/>
    </location>
</feature>
<reference evidence="5" key="1">
    <citation type="submission" date="2022-11" db="UniProtKB">
        <authorList>
            <consortium name="WormBaseParasite"/>
        </authorList>
    </citation>
    <scope>IDENTIFICATION</scope>
</reference>
<dbReference type="GO" id="GO:0030139">
    <property type="term" value="C:endocytic vesicle"/>
    <property type="evidence" value="ECO:0007669"/>
    <property type="project" value="TreeGrafter"/>
</dbReference>
<feature type="compositionally biased region" description="Low complexity" evidence="1">
    <location>
        <begin position="187"/>
        <end position="197"/>
    </location>
</feature>
<evidence type="ECO:0000256" key="1">
    <source>
        <dbReference type="SAM" id="MobiDB-lite"/>
    </source>
</evidence>
<dbReference type="AlphaFoldDB" id="A0A914EFB5"/>
<dbReference type="InterPro" id="IPR045046">
    <property type="entry name" value="Vps9-like"/>
</dbReference>
<accession>A0A914EFB5</accession>
<dbReference type="InterPro" id="IPR037191">
    <property type="entry name" value="VPS9_dom_sf"/>
</dbReference>
<feature type="domain" description="Ras-associating" evidence="2">
    <location>
        <begin position="580"/>
        <end position="670"/>
    </location>
</feature>
<dbReference type="PROSITE" id="PS50200">
    <property type="entry name" value="RA"/>
    <property type="match status" value="1"/>
</dbReference>
<sequence>MRSSPSDDPPPTKKHSEYAQLSDFSEALNKEHDNSTGSSFLENSVGLIEEDNVSVAGTVFNEPWDSNVWENLLDLAQYGDERPGTASSCSRSATQMYPYTNETIEEEQGDDEIICTVEPHDSDNEEPLPQLVEIVNENEEDAYGIFGHTAPRPRKASIPTTSSSPNKAAVLTMENRCWKEVSQRIPSDSSSSKSSTYDSRKTKSSSLMNVAQASNSTEFHSANGHFPIGDSHSLQRRAFTPTVAHTVPLSNSIDDFPTVIPSLSPVISPPRLRNVQTNTDPARRIQQYVEKLSQDDSTVFGSTLKRFIECTVEAEECDPQVVIRNVRQFLNGIKNYLVKHGEGDLHGIIEKESARLNSNEFLNIDAILEAILHKILLVPVKAHLYHLMVREHSKNGALQSLSENLSRVRAMTVEQLGFPDGTIMPDSRQMEQIKICLRKMQHHYSPLKKLESLLKALSFVVCPNTLNRRQIRNGNPNNMRLNKPTKKLPAVDELIRWLVYIMARTSSVGCEVEAWYMWELLPQQLLTTGDAAYYLTTLFSAVHVLKNPDSLRRLKSGGADGGFLPTDPQSTLKSGVEEAPDAFIRVAVPDETQGSIEYHMFPALPQMNASKLCRVIAHQFAITNPEDYGLYILFDGFETCLLSNEFPDVIRDQLNDAGKPHLFAYKRHEAKIAWPKSAVQIGSASSSLDIHEQRARQQARAMNRT</sequence>